<dbReference type="OMA" id="GHTWVRG"/>
<dbReference type="RefSeq" id="XP_022111814.1">
    <property type="nucleotide sequence ID" value="XM_022256122.1"/>
</dbReference>
<dbReference type="SUPFAM" id="SSF50939">
    <property type="entry name" value="Sialidases"/>
    <property type="match status" value="1"/>
</dbReference>
<dbReference type="GO" id="GO:0005737">
    <property type="term" value="C:cytoplasm"/>
    <property type="evidence" value="ECO:0007669"/>
    <property type="project" value="TreeGrafter"/>
</dbReference>
<sequence>MEMKQAVRRVRMSRLIRKGHPRLSLIGVLLAALCLVYLITTWQLGMNNIFPFLEKGPKSVVMHSAMEVLQARWSGLSNSRPHTASGMMKEKCVSNPKGNSSKAYRLDPHHLEKLATSLQLDLGQAWVSQAPSLFAKEEFEDLKMPQFQARVPALVFFKDTFLAFCEARFDSVQDWGNMMIGLRRGNLKGREVTWERIRVIAGIPEHRTMNPTPIVDRKNNAIVLVFSAFPTHMTYLDLMKHAGQPMSRLYVMKSNDVGLTWSDPVDITNQTIGKIKPFPVLYAPGPGHSLQMNCGRIVVPGNFFTTEERRRGISGMCSNCINLSNILYSDDGGTTWHLGARTAPAQDASGASIYPNEAQLAEFDDGTLYMNLRTLDSVQPRAYCRSYDGGQTLTRIKLHPTLVEPGYRRKNKAWKPALPGGCHASTISVNISTPTPVPTPQKTWLVFSNPADPLERVNQGIRLSVDGGTSWSNPWIIFPYKSAYSDLVYFDKTTAAGKREHYFAVVFEGGSSTFSDHLKFLMFNLEALIHNILKHGTPRS</sequence>
<dbReference type="Gene3D" id="2.120.10.10">
    <property type="match status" value="1"/>
</dbReference>
<dbReference type="CDD" id="cd15482">
    <property type="entry name" value="Sialidase_non-viral"/>
    <property type="match status" value="1"/>
</dbReference>
<dbReference type="AlphaFoldDB" id="A0A8B8A2A3"/>
<evidence type="ECO:0000313" key="4">
    <source>
        <dbReference type="RefSeq" id="XP_022111814.1"/>
    </source>
</evidence>
<accession>A0A8B8A2A3</accession>
<dbReference type="InterPro" id="IPR026856">
    <property type="entry name" value="Sialidase_fam"/>
</dbReference>
<gene>
    <name evidence="4" type="primary">LOC110991032</name>
</gene>
<dbReference type="InterPro" id="IPR011040">
    <property type="entry name" value="Sialidase"/>
</dbReference>
<dbReference type="GO" id="GO:0006689">
    <property type="term" value="P:ganglioside catabolic process"/>
    <property type="evidence" value="ECO:0007669"/>
    <property type="project" value="TreeGrafter"/>
</dbReference>
<evidence type="ECO:0000259" key="2">
    <source>
        <dbReference type="Pfam" id="PF13088"/>
    </source>
</evidence>
<dbReference type="OrthoDB" id="2739686at2759"/>
<dbReference type="InterPro" id="IPR036278">
    <property type="entry name" value="Sialidase_sf"/>
</dbReference>
<protein>
    <submittedName>
        <fullName evidence="4">Sialidase-3-like isoform X1</fullName>
    </submittedName>
</protein>
<dbReference type="Proteomes" id="UP000694845">
    <property type="component" value="Unplaced"/>
</dbReference>
<dbReference type="Pfam" id="PF13088">
    <property type="entry name" value="BNR_2"/>
    <property type="match status" value="1"/>
</dbReference>
<dbReference type="PANTHER" id="PTHR10628">
    <property type="entry name" value="SIALIDASE"/>
    <property type="match status" value="1"/>
</dbReference>
<dbReference type="GO" id="GO:0004308">
    <property type="term" value="F:exo-alpha-sialidase activity"/>
    <property type="evidence" value="ECO:0007669"/>
    <property type="project" value="InterPro"/>
</dbReference>
<evidence type="ECO:0000313" key="3">
    <source>
        <dbReference type="Proteomes" id="UP000694845"/>
    </source>
</evidence>
<reference evidence="4" key="1">
    <citation type="submission" date="2025-08" db="UniProtKB">
        <authorList>
            <consortium name="RefSeq"/>
        </authorList>
    </citation>
    <scope>IDENTIFICATION</scope>
</reference>
<dbReference type="GO" id="GO:0016020">
    <property type="term" value="C:membrane"/>
    <property type="evidence" value="ECO:0007669"/>
    <property type="project" value="TreeGrafter"/>
</dbReference>
<feature type="domain" description="Sialidase" evidence="2">
    <location>
        <begin position="185"/>
        <end position="488"/>
    </location>
</feature>
<keyword evidence="3" id="KW-1185">Reference proteome</keyword>
<organism evidence="3 4">
    <name type="scientific">Acanthaster planci</name>
    <name type="common">Crown-of-thorns starfish</name>
    <dbReference type="NCBI Taxonomy" id="133434"/>
    <lineage>
        <taxon>Eukaryota</taxon>
        <taxon>Metazoa</taxon>
        <taxon>Echinodermata</taxon>
        <taxon>Eleutherozoa</taxon>
        <taxon>Asterozoa</taxon>
        <taxon>Asteroidea</taxon>
        <taxon>Valvatacea</taxon>
        <taxon>Valvatida</taxon>
        <taxon>Acanthasteridae</taxon>
        <taxon>Acanthaster</taxon>
    </lineage>
</organism>
<evidence type="ECO:0000256" key="1">
    <source>
        <dbReference type="ARBA" id="ARBA00009348"/>
    </source>
</evidence>
<dbReference type="PANTHER" id="PTHR10628:SF30">
    <property type="entry name" value="EXO-ALPHA-SIALIDASE"/>
    <property type="match status" value="1"/>
</dbReference>
<dbReference type="KEGG" id="aplc:110991032"/>
<proteinExistence type="inferred from homology"/>
<dbReference type="GO" id="GO:0009313">
    <property type="term" value="P:oligosaccharide catabolic process"/>
    <property type="evidence" value="ECO:0007669"/>
    <property type="project" value="TreeGrafter"/>
</dbReference>
<comment type="similarity">
    <text evidence="1">Belongs to the glycosyl hydrolase 33 family.</text>
</comment>
<name>A0A8B8A2A3_ACAPL</name>
<dbReference type="GeneID" id="110991032"/>